<name>A0A0V1DLR0_TRIPS</name>
<gene>
    <name evidence="1" type="ORF">T4A_768</name>
</gene>
<dbReference type="EMBL" id="JYDR01002112">
    <property type="protein sequence ID" value="KRY62569.1"/>
    <property type="molecule type" value="Genomic_DNA"/>
</dbReference>
<protein>
    <submittedName>
        <fullName evidence="1">Uncharacterized protein</fullName>
    </submittedName>
</protein>
<dbReference type="AlphaFoldDB" id="A0A0V1DLR0"/>
<proteinExistence type="predicted"/>
<sequence length="55" mass="6367">MLVSERCAANERTVAFSVRWRTKNSNKNGFKRRRIEDGCEGPEDDSKFGKYILLS</sequence>
<accession>A0A0V1DLR0</accession>
<dbReference type="Proteomes" id="UP000054632">
    <property type="component" value="Unassembled WGS sequence"/>
</dbReference>
<evidence type="ECO:0000313" key="1">
    <source>
        <dbReference type="EMBL" id="KRY62569.1"/>
    </source>
</evidence>
<comment type="caution">
    <text evidence="1">The sequence shown here is derived from an EMBL/GenBank/DDBJ whole genome shotgun (WGS) entry which is preliminary data.</text>
</comment>
<reference evidence="1 2" key="1">
    <citation type="submission" date="2015-01" db="EMBL/GenBank/DDBJ databases">
        <title>Evolution of Trichinella species and genotypes.</title>
        <authorList>
            <person name="Korhonen P.K."/>
            <person name="Edoardo P."/>
            <person name="Giuseppe L.R."/>
            <person name="Gasser R.B."/>
        </authorList>
    </citation>
    <scope>NUCLEOTIDE SEQUENCE [LARGE SCALE GENOMIC DNA]</scope>
    <source>
        <strain evidence="1">ISS13</strain>
    </source>
</reference>
<organism evidence="1 2">
    <name type="scientific">Trichinella pseudospiralis</name>
    <name type="common">Parasitic roundworm</name>
    <dbReference type="NCBI Taxonomy" id="6337"/>
    <lineage>
        <taxon>Eukaryota</taxon>
        <taxon>Metazoa</taxon>
        <taxon>Ecdysozoa</taxon>
        <taxon>Nematoda</taxon>
        <taxon>Enoplea</taxon>
        <taxon>Dorylaimia</taxon>
        <taxon>Trichinellida</taxon>
        <taxon>Trichinellidae</taxon>
        <taxon>Trichinella</taxon>
    </lineage>
</organism>
<evidence type="ECO:0000313" key="2">
    <source>
        <dbReference type="Proteomes" id="UP000054632"/>
    </source>
</evidence>